<dbReference type="GO" id="GO:0006352">
    <property type="term" value="P:DNA-templated transcription initiation"/>
    <property type="evidence" value="ECO:0007669"/>
    <property type="project" value="InterPro"/>
</dbReference>
<dbReference type="GO" id="GO:0016987">
    <property type="term" value="F:sigma factor activity"/>
    <property type="evidence" value="ECO:0007669"/>
    <property type="project" value="UniProtKB-KW"/>
</dbReference>
<evidence type="ECO:0000256" key="4">
    <source>
        <dbReference type="ARBA" id="ARBA00023163"/>
    </source>
</evidence>
<dbReference type="AlphaFoldDB" id="A0A2P8I3X9"/>
<dbReference type="PANTHER" id="PTHR30385">
    <property type="entry name" value="SIGMA FACTOR F FLAGELLAR"/>
    <property type="match status" value="1"/>
</dbReference>
<feature type="domain" description="RNA polymerase sigma-70 region 3" evidence="5">
    <location>
        <begin position="111"/>
        <end position="163"/>
    </location>
</feature>
<accession>A0A2P8I3X9</accession>
<reference evidence="8 9" key="1">
    <citation type="submission" date="2018-03" db="EMBL/GenBank/DDBJ databases">
        <title>Genomic Encyclopedia of Type Strains, Phase III (KMG-III): the genomes of soil and plant-associated and newly described type strains.</title>
        <authorList>
            <person name="Whitman W."/>
        </authorList>
    </citation>
    <scope>NUCLEOTIDE SEQUENCE [LARGE SCALE GENOMIC DNA]</scope>
    <source>
        <strain evidence="8 9">CGMCC 4.7097</strain>
    </source>
</reference>
<keyword evidence="4" id="KW-0804">Transcription</keyword>
<dbReference type="EMBL" id="PYAX01000010">
    <property type="protein sequence ID" value="PSL53165.1"/>
    <property type="molecule type" value="Genomic_DNA"/>
</dbReference>
<dbReference type="InterPro" id="IPR013324">
    <property type="entry name" value="RNA_pol_sigma_r3/r4-like"/>
</dbReference>
<keyword evidence="2" id="KW-0731">Sigma factor</keyword>
<dbReference type="InterPro" id="IPR014322">
    <property type="entry name" value="RNA_pol_sigma-B/F/G"/>
</dbReference>
<dbReference type="NCBIfam" id="TIGR02937">
    <property type="entry name" value="sigma70-ECF"/>
    <property type="match status" value="1"/>
</dbReference>
<protein>
    <submittedName>
        <fullName evidence="8">RNA polymerase sigma (RpoX/SigF) subunit</fullName>
    </submittedName>
</protein>
<evidence type="ECO:0000313" key="9">
    <source>
        <dbReference type="Proteomes" id="UP000241118"/>
    </source>
</evidence>
<feature type="domain" description="RNA polymerase sigma-70 region 4" evidence="7">
    <location>
        <begin position="195"/>
        <end position="242"/>
    </location>
</feature>
<dbReference type="SUPFAM" id="SSF88659">
    <property type="entry name" value="Sigma3 and sigma4 domains of RNA polymerase sigma factors"/>
    <property type="match status" value="2"/>
</dbReference>
<organism evidence="8 9">
    <name type="scientific">Saccharothrix carnea</name>
    <dbReference type="NCBI Taxonomy" id="1280637"/>
    <lineage>
        <taxon>Bacteria</taxon>
        <taxon>Bacillati</taxon>
        <taxon>Actinomycetota</taxon>
        <taxon>Actinomycetes</taxon>
        <taxon>Pseudonocardiales</taxon>
        <taxon>Pseudonocardiaceae</taxon>
        <taxon>Saccharothrix</taxon>
    </lineage>
</organism>
<dbReference type="InterPro" id="IPR007630">
    <property type="entry name" value="RNA_pol_sigma70_r4"/>
</dbReference>
<evidence type="ECO:0000256" key="1">
    <source>
        <dbReference type="ARBA" id="ARBA00023015"/>
    </source>
</evidence>
<dbReference type="InterPro" id="IPR036388">
    <property type="entry name" value="WH-like_DNA-bd_sf"/>
</dbReference>
<name>A0A2P8I3X9_SACCR</name>
<evidence type="ECO:0000256" key="3">
    <source>
        <dbReference type="ARBA" id="ARBA00023125"/>
    </source>
</evidence>
<dbReference type="RefSeq" id="WP_106618480.1">
    <property type="nucleotide sequence ID" value="NZ_PYAX01000010.1"/>
</dbReference>
<dbReference type="SUPFAM" id="SSF88946">
    <property type="entry name" value="Sigma2 domain of RNA polymerase sigma factors"/>
    <property type="match status" value="1"/>
</dbReference>
<dbReference type="Proteomes" id="UP000241118">
    <property type="component" value="Unassembled WGS sequence"/>
</dbReference>
<dbReference type="PRINTS" id="PR00046">
    <property type="entry name" value="SIGMA70FCT"/>
</dbReference>
<keyword evidence="1" id="KW-0805">Transcription regulation</keyword>
<dbReference type="GO" id="GO:0003677">
    <property type="term" value="F:DNA binding"/>
    <property type="evidence" value="ECO:0007669"/>
    <property type="project" value="UniProtKB-KW"/>
</dbReference>
<sequence length="248" mass="28311">MNAVDYQPLFYELAEAERDGEHYQRLRDRLVTEHLPMARHIADRFAERGESVEDLRQVAAVGLINAVDRFDVTRGIDFLAFAVPTITGEVRRYLRDQGWAVRVPRRLKELCVAIDTARVELSRVSGRTPTPSEVARHLGIEVDEVYEGLHAMSAYHLLSLDEQSISEELNHADRLISDDPALEVVELHHALDPMLRGLPKRERRIVVLRFFRGMTQSQIADSVGVSQMHVSRLLSRSLARLRSLLDDE</sequence>
<dbReference type="OrthoDB" id="9804285at2"/>
<dbReference type="InterPro" id="IPR000943">
    <property type="entry name" value="RNA_pol_sigma70"/>
</dbReference>
<evidence type="ECO:0000256" key="2">
    <source>
        <dbReference type="ARBA" id="ARBA00023082"/>
    </source>
</evidence>
<dbReference type="Pfam" id="PF04539">
    <property type="entry name" value="Sigma70_r3"/>
    <property type="match status" value="1"/>
</dbReference>
<dbReference type="Pfam" id="PF04545">
    <property type="entry name" value="Sigma70_r4"/>
    <property type="match status" value="1"/>
</dbReference>
<evidence type="ECO:0000259" key="7">
    <source>
        <dbReference type="Pfam" id="PF04545"/>
    </source>
</evidence>
<dbReference type="InterPro" id="IPR014284">
    <property type="entry name" value="RNA_pol_sigma-70_dom"/>
</dbReference>
<dbReference type="NCBIfam" id="TIGR02980">
    <property type="entry name" value="SigBFG"/>
    <property type="match status" value="1"/>
</dbReference>
<dbReference type="CDD" id="cd06171">
    <property type="entry name" value="Sigma70_r4"/>
    <property type="match status" value="1"/>
</dbReference>
<keyword evidence="9" id="KW-1185">Reference proteome</keyword>
<evidence type="ECO:0000259" key="6">
    <source>
        <dbReference type="Pfam" id="PF04542"/>
    </source>
</evidence>
<dbReference type="Pfam" id="PF04542">
    <property type="entry name" value="Sigma70_r2"/>
    <property type="match status" value="1"/>
</dbReference>
<dbReference type="InterPro" id="IPR007627">
    <property type="entry name" value="RNA_pol_sigma70_r2"/>
</dbReference>
<keyword evidence="3" id="KW-0238">DNA-binding</keyword>
<gene>
    <name evidence="8" type="ORF">B0I31_110258</name>
</gene>
<dbReference type="PANTHER" id="PTHR30385:SF4">
    <property type="entry name" value="RNA POLYMERASE SIGMA-E FACTOR"/>
    <property type="match status" value="1"/>
</dbReference>
<dbReference type="InterPro" id="IPR013325">
    <property type="entry name" value="RNA_pol_sigma_r2"/>
</dbReference>
<dbReference type="InterPro" id="IPR007624">
    <property type="entry name" value="RNA_pol_sigma70_r3"/>
</dbReference>
<comment type="caution">
    <text evidence="8">The sequence shown here is derived from an EMBL/GenBank/DDBJ whole genome shotgun (WGS) entry which is preliminary data.</text>
</comment>
<evidence type="ECO:0000313" key="8">
    <source>
        <dbReference type="EMBL" id="PSL53165.1"/>
    </source>
</evidence>
<dbReference type="Gene3D" id="1.20.120.1810">
    <property type="match status" value="1"/>
</dbReference>
<feature type="domain" description="RNA polymerase sigma-70 region 2" evidence="6">
    <location>
        <begin position="30"/>
        <end position="99"/>
    </location>
</feature>
<evidence type="ECO:0000259" key="5">
    <source>
        <dbReference type="Pfam" id="PF04539"/>
    </source>
</evidence>
<proteinExistence type="predicted"/>
<dbReference type="Gene3D" id="1.10.10.10">
    <property type="entry name" value="Winged helix-like DNA-binding domain superfamily/Winged helix DNA-binding domain"/>
    <property type="match status" value="2"/>
</dbReference>